<dbReference type="InterPro" id="IPR002716">
    <property type="entry name" value="PIN_dom"/>
</dbReference>
<comment type="similarity">
    <text evidence="6">Belongs to the PINc/VapC protein family.</text>
</comment>
<keyword evidence="6" id="KW-0800">Toxin</keyword>
<sequence>MIAVVDTSAVLRMFIPDGPIPDGLEAFFRGVETGANLAIAPELLLVEALNVVVKKHRREELTTEEAESLMSLLRQMPIRYYGHLPYGSRACHLAIETGLSGYDAIFLALALDRGVPLFTADHQLEAVASRKGIGRPRG</sequence>
<dbReference type="EMBL" id="JAAGNX010000002">
    <property type="protein sequence ID" value="NDV62427.1"/>
    <property type="molecule type" value="Genomic_DNA"/>
</dbReference>
<dbReference type="InterPro" id="IPR022907">
    <property type="entry name" value="VapC_family"/>
</dbReference>
<proteinExistence type="inferred from homology"/>
<gene>
    <name evidence="6" type="primary">vapC</name>
    <name evidence="8" type="ORF">G0Q06_08195</name>
</gene>
<dbReference type="Pfam" id="PF01850">
    <property type="entry name" value="PIN"/>
    <property type="match status" value="1"/>
</dbReference>
<evidence type="ECO:0000256" key="6">
    <source>
        <dbReference type="HAMAP-Rule" id="MF_00265"/>
    </source>
</evidence>
<dbReference type="SUPFAM" id="SSF88723">
    <property type="entry name" value="PIN domain-like"/>
    <property type="match status" value="1"/>
</dbReference>
<evidence type="ECO:0000256" key="5">
    <source>
        <dbReference type="ARBA" id="ARBA00022842"/>
    </source>
</evidence>
<evidence type="ECO:0000313" key="8">
    <source>
        <dbReference type="EMBL" id="NDV62427.1"/>
    </source>
</evidence>
<keyword evidence="4 6" id="KW-0378">Hydrolase</keyword>
<organism evidence="8 9">
    <name type="scientific">Oceanipulchritudo coccoides</name>
    <dbReference type="NCBI Taxonomy" id="2706888"/>
    <lineage>
        <taxon>Bacteria</taxon>
        <taxon>Pseudomonadati</taxon>
        <taxon>Verrucomicrobiota</taxon>
        <taxon>Opitutia</taxon>
        <taxon>Puniceicoccales</taxon>
        <taxon>Oceanipulchritudinaceae</taxon>
        <taxon>Oceanipulchritudo</taxon>
    </lineage>
</organism>
<dbReference type="PANTHER" id="PTHR35901:SF1">
    <property type="entry name" value="EXONUCLEASE VAPC9"/>
    <property type="match status" value="1"/>
</dbReference>
<comment type="caution">
    <text evidence="8">The sequence shown here is derived from an EMBL/GenBank/DDBJ whole genome shotgun (WGS) entry which is preliminary data.</text>
</comment>
<comment type="cofactor">
    <cofactor evidence="6">
        <name>Mg(2+)</name>
        <dbReference type="ChEBI" id="CHEBI:18420"/>
    </cofactor>
</comment>
<evidence type="ECO:0000256" key="1">
    <source>
        <dbReference type="ARBA" id="ARBA00022649"/>
    </source>
</evidence>
<evidence type="ECO:0000256" key="4">
    <source>
        <dbReference type="ARBA" id="ARBA00022801"/>
    </source>
</evidence>
<protein>
    <recommendedName>
        <fullName evidence="6">Ribonuclease VapC</fullName>
        <shortName evidence="6">RNase VapC</shortName>
        <ecNumber evidence="6">3.1.-.-</ecNumber>
    </recommendedName>
    <alternativeName>
        <fullName evidence="6">Toxin VapC</fullName>
    </alternativeName>
</protein>
<keyword evidence="3 6" id="KW-0479">Metal-binding</keyword>
<evidence type="ECO:0000313" key="9">
    <source>
        <dbReference type="Proteomes" id="UP000478417"/>
    </source>
</evidence>
<comment type="function">
    <text evidence="6">Toxic component of a toxin-antitoxin (TA) system. An RNase.</text>
</comment>
<keyword evidence="2 6" id="KW-0540">Nuclease</keyword>
<evidence type="ECO:0000259" key="7">
    <source>
        <dbReference type="Pfam" id="PF01850"/>
    </source>
</evidence>
<dbReference type="EC" id="3.1.-.-" evidence="6"/>
<dbReference type="GO" id="GO:0090729">
    <property type="term" value="F:toxin activity"/>
    <property type="evidence" value="ECO:0007669"/>
    <property type="project" value="UniProtKB-KW"/>
</dbReference>
<dbReference type="RefSeq" id="WP_163964291.1">
    <property type="nucleotide sequence ID" value="NZ_JAAGNX010000002.1"/>
</dbReference>
<name>A0A6B2M2W8_9BACT</name>
<keyword evidence="9" id="KW-1185">Reference proteome</keyword>
<feature type="binding site" evidence="6">
    <location>
        <position position="6"/>
    </location>
    <ligand>
        <name>Mg(2+)</name>
        <dbReference type="ChEBI" id="CHEBI:18420"/>
    </ligand>
</feature>
<dbReference type="GO" id="GO:0000287">
    <property type="term" value="F:magnesium ion binding"/>
    <property type="evidence" value="ECO:0007669"/>
    <property type="project" value="UniProtKB-UniRule"/>
</dbReference>
<dbReference type="Proteomes" id="UP000478417">
    <property type="component" value="Unassembled WGS sequence"/>
</dbReference>
<dbReference type="InterPro" id="IPR029060">
    <property type="entry name" value="PIN-like_dom_sf"/>
</dbReference>
<dbReference type="GO" id="GO:0004540">
    <property type="term" value="F:RNA nuclease activity"/>
    <property type="evidence" value="ECO:0007669"/>
    <property type="project" value="InterPro"/>
</dbReference>
<feature type="domain" description="PIN" evidence="7">
    <location>
        <begin position="4"/>
        <end position="128"/>
    </location>
</feature>
<keyword evidence="1 6" id="KW-1277">Toxin-antitoxin system</keyword>
<feature type="binding site" evidence="6">
    <location>
        <position position="103"/>
    </location>
    <ligand>
        <name>Mg(2+)</name>
        <dbReference type="ChEBI" id="CHEBI:18420"/>
    </ligand>
</feature>
<dbReference type="HAMAP" id="MF_00265">
    <property type="entry name" value="VapC_Nob1"/>
    <property type="match status" value="1"/>
</dbReference>
<keyword evidence="5 6" id="KW-0460">Magnesium</keyword>
<dbReference type="AlphaFoldDB" id="A0A6B2M2W8"/>
<dbReference type="GO" id="GO:0016787">
    <property type="term" value="F:hydrolase activity"/>
    <property type="evidence" value="ECO:0007669"/>
    <property type="project" value="UniProtKB-KW"/>
</dbReference>
<dbReference type="Gene3D" id="3.40.50.1010">
    <property type="entry name" value="5'-nuclease"/>
    <property type="match status" value="1"/>
</dbReference>
<accession>A0A6B2M2W8</accession>
<dbReference type="InterPro" id="IPR051619">
    <property type="entry name" value="TypeII_TA_RNase_PINc/VapC"/>
</dbReference>
<evidence type="ECO:0000256" key="3">
    <source>
        <dbReference type="ARBA" id="ARBA00022723"/>
    </source>
</evidence>
<reference evidence="8 9" key="1">
    <citation type="submission" date="2020-02" db="EMBL/GenBank/DDBJ databases">
        <title>Albibacoteraceae fam. nov., the first described family within the subdivision 4 Verrucomicrobia.</title>
        <authorList>
            <person name="Xi F."/>
        </authorList>
    </citation>
    <scope>NUCLEOTIDE SEQUENCE [LARGE SCALE GENOMIC DNA]</scope>
    <source>
        <strain evidence="8 9">CK1056</strain>
    </source>
</reference>
<evidence type="ECO:0000256" key="2">
    <source>
        <dbReference type="ARBA" id="ARBA00022722"/>
    </source>
</evidence>
<dbReference type="PANTHER" id="PTHR35901">
    <property type="entry name" value="RIBONUCLEASE VAPC3"/>
    <property type="match status" value="1"/>
</dbReference>
<dbReference type="InterPro" id="IPR044153">
    <property type="entry name" value="PIN_Pae0151-like"/>
</dbReference>
<dbReference type="CDD" id="cd09873">
    <property type="entry name" value="PIN_Pae0151-like"/>
    <property type="match status" value="1"/>
</dbReference>